<keyword evidence="3" id="KW-1185">Reference proteome</keyword>
<feature type="region of interest" description="Disordered" evidence="1">
    <location>
        <begin position="73"/>
        <end position="110"/>
    </location>
</feature>
<protein>
    <submittedName>
        <fullName evidence="2">Uncharacterized protein</fullName>
    </submittedName>
</protein>
<dbReference type="OrthoDB" id="778454at2759"/>
<organism evidence="2 3">
    <name type="scientific">Macleaya cordata</name>
    <name type="common">Five-seeded plume-poppy</name>
    <name type="synonym">Bocconia cordata</name>
    <dbReference type="NCBI Taxonomy" id="56857"/>
    <lineage>
        <taxon>Eukaryota</taxon>
        <taxon>Viridiplantae</taxon>
        <taxon>Streptophyta</taxon>
        <taxon>Embryophyta</taxon>
        <taxon>Tracheophyta</taxon>
        <taxon>Spermatophyta</taxon>
        <taxon>Magnoliopsida</taxon>
        <taxon>Ranunculales</taxon>
        <taxon>Papaveraceae</taxon>
        <taxon>Papaveroideae</taxon>
        <taxon>Macleaya</taxon>
    </lineage>
</organism>
<name>A0A200Q1V3_MACCD</name>
<dbReference type="EMBL" id="MVGT01003316">
    <property type="protein sequence ID" value="OVA04433.1"/>
    <property type="molecule type" value="Genomic_DNA"/>
</dbReference>
<dbReference type="InParanoid" id="A0A200Q1V3"/>
<accession>A0A200Q1V3</accession>
<gene>
    <name evidence="2" type="ORF">BVC80_1399g2</name>
</gene>
<feature type="compositionally biased region" description="Polar residues" evidence="1">
    <location>
        <begin position="98"/>
        <end position="110"/>
    </location>
</feature>
<sequence>MAKYSAPVPQTNNVVVPNIEDTLRMLAQNANETNKQNNQRMQKFESHLDILAQSQLKFQQTIQDQISHLTTALTERSKGTLPNQPEPNPRGKGVYHVENSSGSNQQNEHVNSIVTLRLGKQIDNKVELPQQKEK</sequence>
<comment type="caution">
    <text evidence="2">The sequence shown here is derived from an EMBL/GenBank/DDBJ whole genome shotgun (WGS) entry which is preliminary data.</text>
</comment>
<evidence type="ECO:0000313" key="3">
    <source>
        <dbReference type="Proteomes" id="UP000195402"/>
    </source>
</evidence>
<proteinExistence type="predicted"/>
<evidence type="ECO:0000256" key="1">
    <source>
        <dbReference type="SAM" id="MobiDB-lite"/>
    </source>
</evidence>
<dbReference type="Proteomes" id="UP000195402">
    <property type="component" value="Unassembled WGS sequence"/>
</dbReference>
<evidence type="ECO:0000313" key="2">
    <source>
        <dbReference type="EMBL" id="OVA04433.1"/>
    </source>
</evidence>
<dbReference type="AlphaFoldDB" id="A0A200Q1V3"/>
<reference evidence="2 3" key="1">
    <citation type="journal article" date="2017" name="Mol. Plant">
        <title>The Genome of Medicinal Plant Macleaya cordata Provides New Insights into Benzylisoquinoline Alkaloids Metabolism.</title>
        <authorList>
            <person name="Liu X."/>
            <person name="Liu Y."/>
            <person name="Huang P."/>
            <person name="Ma Y."/>
            <person name="Qing Z."/>
            <person name="Tang Q."/>
            <person name="Cao H."/>
            <person name="Cheng P."/>
            <person name="Zheng Y."/>
            <person name="Yuan Z."/>
            <person name="Zhou Y."/>
            <person name="Liu J."/>
            <person name="Tang Z."/>
            <person name="Zhuo Y."/>
            <person name="Zhang Y."/>
            <person name="Yu L."/>
            <person name="Huang J."/>
            <person name="Yang P."/>
            <person name="Peng Q."/>
            <person name="Zhang J."/>
            <person name="Jiang W."/>
            <person name="Zhang Z."/>
            <person name="Lin K."/>
            <person name="Ro D.K."/>
            <person name="Chen X."/>
            <person name="Xiong X."/>
            <person name="Shang Y."/>
            <person name="Huang S."/>
            <person name="Zeng J."/>
        </authorList>
    </citation>
    <scope>NUCLEOTIDE SEQUENCE [LARGE SCALE GENOMIC DNA]</scope>
    <source>
        <strain evidence="3">cv. BLH2017</strain>
        <tissue evidence="2">Root</tissue>
    </source>
</reference>